<comment type="subcellular location">
    <subcellularLocation>
        <location evidence="1">Nucleus</location>
    </subcellularLocation>
</comment>
<keyword evidence="3" id="KW-0479">Metal-binding</keyword>
<evidence type="ECO:0000313" key="14">
    <source>
        <dbReference type="EMBL" id="BAE06775.1"/>
    </source>
</evidence>
<evidence type="ECO:0000256" key="10">
    <source>
        <dbReference type="PROSITE-ProRule" id="PRU00042"/>
    </source>
</evidence>
<dbReference type="GO" id="GO:0008270">
    <property type="term" value="F:zinc ion binding"/>
    <property type="evidence" value="ECO:0007669"/>
    <property type="project" value="UniProtKB-KW"/>
</dbReference>
<dbReference type="Pfam" id="PF00628">
    <property type="entry name" value="PHD"/>
    <property type="match status" value="2"/>
</dbReference>
<dbReference type="SMART" id="SM00249">
    <property type="entry name" value="PHD"/>
    <property type="match status" value="2"/>
</dbReference>
<dbReference type="AlphaFoldDB" id="Q4H2K2"/>
<dbReference type="CDD" id="cd15530">
    <property type="entry name" value="PHD2_d4"/>
    <property type="match status" value="1"/>
</dbReference>
<reference evidence="14" key="1">
    <citation type="journal article" date="2003" name="Dev. Genes Evol.">
        <title>Genomewide surveys of developmentally relevant genes in Ciona intestinalis.</title>
        <authorList>
            <person name="Satou Y."/>
            <person name="Satoh N."/>
        </authorList>
    </citation>
    <scope>NUCLEOTIDE SEQUENCE</scope>
</reference>
<evidence type="ECO:0000259" key="13">
    <source>
        <dbReference type="PROSITE" id="PS50157"/>
    </source>
</evidence>
<dbReference type="GO" id="GO:0005634">
    <property type="term" value="C:nucleus"/>
    <property type="evidence" value="ECO:0007669"/>
    <property type="project" value="UniProtKB-SubCell"/>
</dbReference>
<dbReference type="InterPro" id="IPR013083">
    <property type="entry name" value="Znf_RING/FYVE/PHD"/>
</dbReference>
<dbReference type="PROSITE" id="PS50016">
    <property type="entry name" value="ZF_PHD_2"/>
    <property type="match status" value="2"/>
</dbReference>
<dbReference type="Pfam" id="PF14051">
    <property type="entry name" value="DPF1-3_N"/>
    <property type="match status" value="1"/>
</dbReference>
<dbReference type="SMART" id="SM00355">
    <property type="entry name" value="ZnF_C2H2"/>
    <property type="match status" value="1"/>
</dbReference>
<dbReference type="InterPro" id="IPR013087">
    <property type="entry name" value="Znf_C2H2_type"/>
</dbReference>
<dbReference type="SUPFAM" id="SSF57667">
    <property type="entry name" value="beta-beta-alpha zinc fingers"/>
    <property type="match status" value="1"/>
</dbReference>
<dbReference type="FunFam" id="3.30.40.10:FF:000005">
    <property type="entry name" value="zinc finger protein isoform X1"/>
    <property type="match status" value="1"/>
</dbReference>
<keyword evidence="5 10" id="KW-0863">Zinc-finger</keyword>
<dbReference type="PROSITE" id="PS00028">
    <property type="entry name" value="ZINC_FINGER_C2H2_1"/>
    <property type="match status" value="1"/>
</dbReference>
<keyword evidence="9" id="KW-0539">Nucleus</keyword>
<gene>
    <name evidence="14" type="primary">Ci-ZF(C2H2)-17</name>
</gene>
<evidence type="ECO:0000256" key="1">
    <source>
        <dbReference type="ARBA" id="ARBA00004123"/>
    </source>
</evidence>
<reference evidence="14" key="3">
    <citation type="submission" date="2005-04" db="EMBL/GenBank/DDBJ databases">
        <title>Expressed genes in Ciona intestinalis.</title>
        <authorList>
            <person name="Satou Y."/>
        </authorList>
    </citation>
    <scope>NUCLEOTIDE SEQUENCE</scope>
</reference>
<dbReference type="CDD" id="cd15619">
    <property type="entry name" value="PHD1_d4"/>
    <property type="match status" value="1"/>
</dbReference>
<dbReference type="EMBL" id="AB210770">
    <property type="protein sequence ID" value="BAE06775.1"/>
    <property type="molecule type" value="mRNA"/>
</dbReference>
<dbReference type="InterPro" id="IPR011011">
    <property type="entry name" value="Znf_FYVE_PHD"/>
</dbReference>
<keyword evidence="6" id="KW-0862">Zinc</keyword>
<evidence type="ECO:0000256" key="2">
    <source>
        <dbReference type="ARBA" id="ARBA00010539"/>
    </source>
</evidence>
<protein>
    <submittedName>
        <fullName evidence="14">Zinc finger protein</fullName>
    </submittedName>
</protein>
<dbReference type="PANTHER" id="PTHR45888">
    <property type="entry name" value="HL01030P-RELATED"/>
    <property type="match status" value="1"/>
</dbReference>
<dbReference type="PANTHER" id="PTHR45888:SF5">
    <property type="entry name" value="D4, ISOFORM A"/>
    <property type="match status" value="1"/>
</dbReference>
<feature type="region of interest" description="Disordered" evidence="11">
    <location>
        <begin position="216"/>
        <end position="243"/>
    </location>
</feature>
<dbReference type="PROSITE" id="PS50157">
    <property type="entry name" value="ZINC_FINGER_C2H2_2"/>
    <property type="match status" value="1"/>
</dbReference>
<dbReference type="InterPro" id="IPR019787">
    <property type="entry name" value="Znf_PHD-finger"/>
</dbReference>
<feature type="domain" description="C2H2-type" evidence="13">
    <location>
        <begin position="186"/>
        <end position="214"/>
    </location>
</feature>
<evidence type="ECO:0000256" key="4">
    <source>
        <dbReference type="ARBA" id="ARBA00022737"/>
    </source>
</evidence>
<evidence type="ECO:0000259" key="12">
    <source>
        <dbReference type="PROSITE" id="PS50016"/>
    </source>
</evidence>
<evidence type="ECO:0000256" key="11">
    <source>
        <dbReference type="SAM" id="MobiDB-lite"/>
    </source>
</evidence>
<dbReference type="KEGG" id="cin:778805"/>
<reference evidence="14" key="2">
    <citation type="journal article" date="2004" name="Development">
        <title>Gene expression profiles of transcription factors and signaling molecules in the ascidian embryo: towards a comprehensive understanding of gene networks.</title>
        <authorList>
            <person name="Imai K.S."/>
            <person name="Hino K."/>
            <person name="Yagi K."/>
            <person name="Satoh N."/>
            <person name="Satou Y."/>
        </authorList>
    </citation>
    <scope>NUCLEOTIDE SEQUENCE</scope>
</reference>
<evidence type="ECO:0000256" key="7">
    <source>
        <dbReference type="ARBA" id="ARBA00023015"/>
    </source>
</evidence>
<dbReference type="InterPro" id="IPR001965">
    <property type="entry name" value="Znf_PHD"/>
</dbReference>
<name>Q4H2K2_CIOIN</name>
<feature type="region of interest" description="Disordered" evidence="11">
    <location>
        <begin position="130"/>
        <end position="181"/>
    </location>
</feature>
<feature type="compositionally biased region" description="Acidic residues" evidence="11">
    <location>
        <begin position="142"/>
        <end position="153"/>
    </location>
</feature>
<feature type="domain" description="PHD-type" evidence="12">
    <location>
        <begin position="334"/>
        <end position="384"/>
    </location>
</feature>
<sequence>MSGNDGFYKEALEHCRTFNSRLMTERRVRLPYLDSQTRVAQSDCCLWFKRRHRGPGLKPNQVYCYPSKRWKKRPRFTPLVDPSYEAMAAANNYKSMLRSSDVPHHLINENSNDSSSMNTITSAMIDADNEMLDNNSNNEDNGAIDEDEDFEDFENGKSKKKGRKSQFKAATRSGRKSDVTTDDKYHTCDYCGKKYKNKTGLNYHVQHVHQDELDADEEYTPSGRHSPSSIMSDDHHSTSSRTSAIAAQKAVAAAVADISEVEIIEPRPKRKRQTQSNNYCDFCLGDADENKKTGESEELVSCSDCGRSGHPTCLQFTDIMTMNVKKYSWQCIECKSCHVCGTSDNDEQLLFCDDCDRGYHMYCLQPRMENPPEGSWICNLCENDRKEREKLASHGTLSL</sequence>
<organism evidence="14">
    <name type="scientific">Ciona intestinalis</name>
    <name type="common">Transparent sea squirt</name>
    <name type="synonym">Ascidia intestinalis</name>
    <dbReference type="NCBI Taxonomy" id="7719"/>
    <lineage>
        <taxon>Eukaryota</taxon>
        <taxon>Metazoa</taxon>
        <taxon>Chordata</taxon>
        <taxon>Tunicata</taxon>
        <taxon>Ascidiacea</taxon>
        <taxon>Phlebobranchia</taxon>
        <taxon>Cionidae</taxon>
        <taxon>Ciona</taxon>
    </lineage>
</organism>
<keyword evidence="8" id="KW-0804">Transcription</keyword>
<dbReference type="SUPFAM" id="SSF57903">
    <property type="entry name" value="FYVE/PHD zinc finger"/>
    <property type="match status" value="2"/>
</dbReference>
<evidence type="ECO:0000256" key="9">
    <source>
        <dbReference type="ARBA" id="ARBA00023242"/>
    </source>
</evidence>
<accession>A0A1W2VP56</accession>
<dbReference type="InterPro" id="IPR036236">
    <property type="entry name" value="Znf_C2H2_sf"/>
</dbReference>
<dbReference type="OrthoDB" id="1903104at2759"/>
<accession>Q4H2K2</accession>
<dbReference type="Gene3D" id="3.30.40.10">
    <property type="entry name" value="Zinc/RING finger domain, C3HC4 (zinc finger)"/>
    <property type="match status" value="1"/>
</dbReference>
<proteinExistence type="evidence at transcript level"/>
<feature type="domain" description="PHD-type" evidence="12">
    <location>
        <begin position="277"/>
        <end position="337"/>
    </location>
</feature>
<keyword evidence="4" id="KW-0677">Repeat</keyword>
<dbReference type="Gene3D" id="3.30.160.60">
    <property type="entry name" value="Classic Zinc Finger"/>
    <property type="match status" value="1"/>
</dbReference>
<evidence type="ECO:0000256" key="5">
    <source>
        <dbReference type="ARBA" id="ARBA00022771"/>
    </source>
</evidence>
<dbReference type="InterPro" id="IPR025750">
    <property type="entry name" value="DPF1-3_N"/>
</dbReference>
<evidence type="ECO:0000256" key="6">
    <source>
        <dbReference type="ARBA" id="ARBA00022833"/>
    </source>
</evidence>
<comment type="similarity">
    <text evidence="2">Belongs to the requiem/DPF family.</text>
</comment>
<evidence type="ECO:0000256" key="8">
    <source>
        <dbReference type="ARBA" id="ARBA00023163"/>
    </source>
</evidence>
<evidence type="ECO:0000256" key="3">
    <source>
        <dbReference type="ARBA" id="ARBA00022723"/>
    </source>
</evidence>
<keyword evidence="7" id="KW-0805">Transcription regulation</keyword>